<evidence type="ECO:0000256" key="9">
    <source>
        <dbReference type="ARBA" id="ARBA00023204"/>
    </source>
</evidence>
<keyword evidence="19" id="KW-1185">Reference proteome</keyword>
<dbReference type="SUPFAM" id="SSF52980">
    <property type="entry name" value="Restriction endonuclease-like"/>
    <property type="match status" value="1"/>
</dbReference>
<dbReference type="GO" id="GO:0033202">
    <property type="term" value="C:DNA helicase complex"/>
    <property type="evidence" value="ECO:0007669"/>
    <property type="project" value="TreeGrafter"/>
</dbReference>
<dbReference type="Pfam" id="PF00580">
    <property type="entry name" value="UvrD-helicase"/>
    <property type="match status" value="1"/>
</dbReference>
<dbReference type="Gene3D" id="3.90.320.10">
    <property type="match status" value="1"/>
</dbReference>
<gene>
    <name evidence="18" type="ORF">SAMN05216257_101232</name>
</gene>
<dbReference type="InterPro" id="IPR014017">
    <property type="entry name" value="DNA_helicase_UvrD-like_C"/>
</dbReference>
<keyword evidence="6" id="KW-0269">Exonuclease</keyword>
<dbReference type="InterPro" id="IPR011335">
    <property type="entry name" value="Restrct_endonuc-II-like"/>
</dbReference>
<keyword evidence="5 15" id="KW-0347">Helicase</keyword>
<dbReference type="GO" id="GO:0043138">
    <property type="term" value="F:3'-5' DNA helicase activity"/>
    <property type="evidence" value="ECO:0007669"/>
    <property type="project" value="UniProtKB-EC"/>
</dbReference>
<keyword evidence="4 15" id="KW-0378">Hydrolase</keyword>
<dbReference type="Pfam" id="PF12705">
    <property type="entry name" value="PDDEXK_1"/>
    <property type="match status" value="1"/>
</dbReference>
<feature type="domain" description="UvrD-like helicase ATP-binding" evidence="16">
    <location>
        <begin position="3"/>
        <end position="476"/>
    </location>
</feature>
<dbReference type="STRING" id="990712.SAMN05216257_101232"/>
<dbReference type="PROSITE" id="PS51217">
    <property type="entry name" value="UVRD_HELICASE_CTER"/>
    <property type="match status" value="1"/>
</dbReference>
<organism evidence="18 19">
    <name type="scientific">Meinhardsimonia xiamenensis</name>
    <dbReference type="NCBI Taxonomy" id="990712"/>
    <lineage>
        <taxon>Bacteria</taxon>
        <taxon>Pseudomonadati</taxon>
        <taxon>Pseudomonadota</taxon>
        <taxon>Alphaproteobacteria</taxon>
        <taxon>Rhodobacterales</taxon>
        <taxon>Paracoccaceae</taxon>
        <taxon>Meinhardsimonia</taxon>
    </lineage>
</organism>
<reference evidence="19" key="1">
    <citation type="submission" date="2016-10" db="EMBL/GenBank/DDBJ databases">
        <authorList>
            <person name="Varghese N."/>
            <person name="Submissions S."/>
        </authorList>
    </citation>
    <scope>NUCLEOTIDE SEQUENCE [LARGE SCALE GENOMIC DNA]</scope>
    <source>
        <strain evidence="19">CGMCC 1.10789</strain>
    </source>
</reference>
<evidence type="ECO:0000256" key="6">
    <source>
        <dbReference type="ARBA" id="ARBA00022839"/>
    </source>
</evidence>
<dbReference type="GO" id="GO:0004527">
    <property type="term" value="F:exonuclease activity"/>
    <property type="evidence" value="ECO:0007669"/>
    <property type="project" value="UniProtKB-KW"/>
</dbReference>
<evidence type="ECO:0000256" key="1">
    <source>
        <dbReference type="ARBA" id="ARBA00022722"/>
    </source>
</evidence>
<dbReference type="InterPro" id="IPR000212">
    <property type="entry name" value="DNA_helicase_UvrD/REP"/>
</dbReference>
<dbReference type="Pfam" id="PF13361">
    <property type="entry name" value="UvrD_C"/>
    <property type="match status" value="1"/>
</dbReference>
<evidence type="ECO:0000256" key="14">
    <source>
        <dbReference type="ARBA" id="ARBA00048988"/>
    </source>
</evidence>
<dbReference type="NCBIfam" id="TIGR02784">
    <property type="entry name" value="addA_alphas"/>
    <property type="match status" value="1"/>
</dbReference>
<dbReference type="Proteomes" id="UP000199328">
    <property type="component" value="Unassembled WGS sequence"/>
</dbReference>
<evidence type="ECO:0000259" key="17">
    <source>
        <dbReference type="PROSITE" id="PS51217"/>
    </source>
</evidence>
<accession>A0A1G8Y9D6</accession>
<feature type="domain" description="UvrD-like helicase C-terminal" evidence="17">
    <location>
        <begin position="503"/>
        <end position="775"/>
    </location>
</feature>
<dbReference type="InterPro" id="IPR014151">
    <property type="entry name" value="DNA_helicase_AddA"/>
</dbReference>
<keyword evidence="8" id="KW-0238">DNA-binding</keyword>
<evidence type="ECO:0000256" key="10">
    <source>
        <dbReference type="ARBA" id="ARBA00023235"/>
    </source>
</evidence>
<dbReference type="SUPFAM" id="SSF52540">
    <property type="entry name" value="P-loop containing nucleoside triphosphate hydrolases"/>
    <property type="match status" value="1"/>
</dbReference>
<dbReference type="AlphaFoldDB" id="A0A1G8Y9D6"/>
<keyword evidence="10" id="KW-0413">Isomerase</keyword>
<dbReference type="InterPro" id="IPR014016">
    <property type="entry name" value="UvrD-like_ATP-bd"/>
</dbReference>
<dbReference type="InterPro" id="IPR038726">
    <property type="entry name" value="PDDEXK_AddAB-type"/>
</dbReference>
<dbReference type="InterPro" id="IPR011604">
    <property type="entry name" value="PDDEXK-like_dom_sf"/>
</dbReference>
<keyword evidence="2 15" id="KW-0547">Nucleotide-binding</keyword>
<comment type="catalytic activity">
    <reaction evidence="14">
        <text>ATP + H2O = ADP + phosphate + H(+)</text>
        <dbReference type="Rhea" id="RHEA:13065"/>
        <dbReference type="ChEBI" id="CHEBI:15377"/>
        <dbReference type="ChEBI" id="CHEBI:15378"/>
        <dbReference type="ChEBI" id="CHEBI:30616"/>
        <dbReference type="ChEBI" id="CHEBI:43474"/>
        <dbReference type="ChEBI" id="CHEBI:456216"/>
        <dbReference type="EC" id="5.6.2.4"/>
    </reaction>
</comment>
<evidence type="ECO:0000313" key="19">
    <source>
        <dbReference type="Proteomes" id="UP000199328"/>
    </source>
</evidence>
<dbReference type="RefSeq" id="WP_092497346.1">
    <property type="nucleotide sequence ID" value="NZ_FNFV01000001.1"/>
</dbReference>
<dbReference type="PANTHER" id="PTHR11070">
    <property type="entry name" value="UVRD / RECB / PCRA DNA HELICASE FAMILY MEMBER"/>
    <property type="match status" value="1"/>
</dbReference>
<evidence type="ECO:0000256" key="8">
    <source>
        <dbReference type="ARBA" id="ARBA00023125"/>
    </source>
</evidence>
<name>A0A1G8Y9D6_9RHOB</name>
<evidence type="ECO:0000256" key="3">
    <source>
        <dbReference type="ARBA" id="ARBA00022763"/>
    </source>
</evidence>
<keyword evidence="3" id="KW-0227">DNA damage</keyword>
<dbReference type="GO" id="GO:0003677">
    <property type="term" value="F:DNA binding"/>
    <property type="evidence" value="ECO:0007669"/>
    <property type="project" value="UniProtKB-KW"/>
</dbReference>
<sequence>MSLDDATLNQIRAADPASSTWLTANAGSGKTKVLTDRVARLLLAGTDPQHILCLTYTKAAASEMQNRLFGTLGRWALMEDGALRAELARLGEEAPGGPERLAEARRLFARAIETPGGLRIQTIHSFCAALLRRFPLEAGVSPNFLELDDRSAALLREEVASALAEEDAEGRFGAIAPLIAGEDMAAFTEEIITHRAGFAREVSEAEIRRWLGLPQALNMERLLAETFSDAAEFMPRVIAALRAGSTNDQKAAADLAPLDFASATEETLIACESVFLTKSGAAPFTARIGKFPTKATREVLGDDTRRLEALMRRVEAARPMRVGLKTAEATLALHRFARAFLEGYEARKQSLARLDFDDLIGRTLALLEDPAVSAWVLYRLDGGIDHILVDEAQDTSPEQWRVIARLAEEFTAGEGGRAGAPPRTLFVVGDPKQSIYSFQGADAREFARMQEHFARRFGAAGQPLLPHELAYSFRSSPAILRAVDLTFPDWTNGPPRHEPVAHRPFFGDLPGRVDLWPLEPAPEKAEDPPWHEPVDVLAPGDNRLELARKIARHIRALIGTPLPDGTGAARPIGAGDIMVLVQRRGVLFHEIIRACKAEGLPVAGADRLKLGEELAVRDLTALLSFLATPEDELSLAAALRSPLFGWSEADLFRIAANRGGRPLRAVLEARRDEWPETHAMLRDLRDAADFLRPYDLIERILIRHDGRRRLIARLGEEAEEGIDALLEQALAYEQAEVPSLTGFVSWLQAEDVELKRQMGAAEGRLRVMTVHGAKGLEAPVVILPDTVRTPPVHRGRLIAAEAEGEGPPRVFWKAEGGELPPAVEAALGAWRAEQEEERRRLLYVAMTRAEQWLIVCGAEAERSEAAWHEAVKAGLQRAGAVAAPFPTGEGLRYEVGDWSACDVTATAAGQARAAPALPNWAREHAPPPVEAPAVLRPSDLPGEKALPGEAALAEGDDPLRRGRQLHLLLEHLPHHPPARRAEIAASLLMSGEDAVTDSAELALLLEDAARVLDEPALASLFAPGALAEVAVTAPLPELGGRRVHGTIDRLIVEPGRVLAIDFKTNRIVPGTPQEVPAGLLAQMGAYRAALGQIYPERTIETAILWTAVPRLMPLPDDLVTAAFARAAAP</sequence>
<protein>
    <recommendedName>
        <fullName evidence="12">DNA 3'-5' helicase</fullName>
        <ecNumber evidence="12">5.6.2.4</ecNumber>
    </recommendedName>
    <alternativeName>
        <fullName evidence="13">DNA 3'-5' helicase II</fullName>
    </alternativeName>
</protein>
<dbReference type="PROSITE" id="PS51198">
    <property type="entry name" value="UVRD_HELICASE_ATP_BIND"/>
    <property type="match status" value="1"/>
</dbReference>
<dbReference type="InterPro" id="IPR027417">
    <property type="entry name" value="P-loop_NTPase"/>
</dbReference>
<keyword evidence="1" id="KW-0540">Nuclease</keyword>
<keyword evidence="9" id="KW-0234">DNA repair</keyword>
<evidence type="ECO:0000256" key="5">
    <source>
        <dbReference type="ARBA" id="ARBA00022806"/>
    </source>
</evidence>
<evidence type="ECO:0000256" key="4">
    <source>
        <dbReference type="ARBA" id="ARBA00022801"/>
    </source>
</evidence>
<dbReference type="GO" id="GO:0005829">
    <property type="term" value="C:cytosol"/>
    <property type="evidence" value="ECO:0007669"/>
    <property type="project" value="TreeGrafter"/>
</dbReference>
<dbReference type="EMBL" id="FNFV01000001">
    <property type="protein sequence ID" value="SDJ99297.1"/>
    <property type="molecule type" value="Genomic_DNA"/>
</dbReference>
<dbReference type="GO" id="GO:0005524">
    <property type="term" value="F:ATP binding"/>
    <property type="evidence" value="ECO:0007669"/>
    <property type="project" value="UniProtKB-UniRule"/>
</dbReference>
<dbReference type="OrthoDB" id="9810135at2"/>
<evidence type="ECO:0000259" key="16">
    <source>
        <dbReference type="PROSITE" id="PS51198"/>
    </source>
</evidence>
<evidence type="ECO:0000313" key="18">
    <source>
        <dbReference type="EMBL" id="SDJ99297.1"/>
    </source>
</evidence>
<comment type="catalytic activity">
    <reaction evidence="11">
        <text>Couples ATP hydrolysis with the unwinding of duplex DNA by translocating in the 3'-5' direction.</text>
        <dbReference type="EC" id="5.6.2.4"/>
    </reaction>
</comment>
<evidence type="ECO:0000256" key="11">
    <source>
        <dbReference type="ARBA" id="ARBA00034617"/>
    </source>
</evidence>
<dbReference type="PANTHER" id="PTHR11070:SF2">
    <property type="entry name" value="ATP-DEPENDENT DNA HELICASE SRS2"/>
    <property type="match status" value="1"/>
</dbReference>
<evidence type="ECO:0000256" key="7">
    <source>
        <dbReference type="ARBA" id="ARBA00022840"/>
    </source>
</evidence>
<evidence type="ECO:0000256" key="12">
    <source>
        <dbReference type="ARBA" id="ARBA00034808"/>
    </source>
</evidence>
<evidence type="ECO:0000256" key="15">
    <source>
        <dbReference type="PROSITE-ProRule" id="PRU00560"/>
    </source>
</evidence>
<keyword evidence="7 15" id="KW-0067">ATP-binding</keyword>
<evidence type="ECO:0000256" key="2">
    <source>
        <dbReference type="ARBA" id="ARBA00022741"/>
    </source>
</evidence>
<evidence type="ECO:0000256" key="13">
    <source>
        <dbReference type="ARBA" id="ARBA00034923"/>
    </source>
</evidence>
<dbReference type="EC" id="5.6.2.4" evidence="12"/>
<proteinExistence type="predicted"/>
<feature type="binding site" evidence="15">
    <location>
        <begin position="24"/>
        <end position="31"/>
    </location>
    <ligand>
        <name>ATP</name>
        <dbReference type="ChEBI" id="CHEBI:30616"/>
    </ligand>
</feature>
<dbReference type="Gene3D" id="3.40.50.300">
    <property type="entry name" value="P-loop containing nucleotide triphosphate hydrolases"/>
    <property type="match status" value="4"/>
</dbReference>
<dbReference type="GO" id="GO:0000725">
    <property type="term" value="P:recombinational repair"/>
    <property type="evidence" value="ECO:0007669"/>
    <property type="project" value="TreeGrafter"/>
</dbReference>